<reference evidence="1" key="1">
    <citation type="submission" date="2022-09" db="EMBL/GenBank/DDBJ databases">
        <title>Haloadaptaus new haloarchaeum isolated from saline soil.</title>
        <authorList>
            <person name="Duran-Viseras A."/>
            <person name="Sanchez-Porro C."/>
            <person name="Ventosa A."/>
        </authorList>
    </citation>
    <scope>NUCLEOTIDE SEQUENCE</scope>
    <source>
        <strain evidence="1">F3-133</strain>
    </source>
</reference>
<keyword evidence="2" id="KW-1185">Reference proteome</keyword>
<proteinExistence type="predicted"/>
<accession>A0A9Q4C7L8</accession>
<comment type="caution">
    <text evidence="1">The sequence shown here is derived from an EMBL/GenBank/DDBJ whole genome shotgun (WGS) entry which is preliminary data.</text>
</comment>
<evidence type="ECO:0000313" key="1">
    <source>
        <dbReference type="EMBL" id="MCX2819894.1"/>
    </source>
</evidence>
<evidence type="ECO:0000313" key="2">
    <source>
        <dbReference type="Proteomes" id="UP001149411"/>
    </source>
</evidence>
<dbReference type="RefSeq" id="WP_266088562.1">
    <property type="nucleotide sequence ID" value="NZ_RKLV01000013.1"/>
</dbReference>
<dbReference type="EMBL" id="RKLV01000013">
    <property type="protein sequence ID" value="MCX2819894.1"/>
    <property type="molecule type" value="Genomic_DNA"/>
</dbReference>
<organism evidence="1 2">
    <name type="scientific">Halorutilus salinus</name>
    <dbReference type="NCBI Taxonomy" id="2487751"/>
    <lineage>
        <taxon>Archaea</taxon>
        <taxon>Methanobacteriati</taxon>
        <taxon>Methanobacteriota</taxon>
        <taxon>Stenosarchaea group</taxon>
        <taxon>Halobacteria</taxon>
        <taxon>Halorutilales</taxon>
        <taxon>Halorutilaceae</taxon>
        <taxon>Halorutilus</taxon>
    </lineage>
</organism>
<dbReference type="AlphaFoldDB" id="A0A9Q4C7L8"/>
<protein>
    <submittedName>
        <fullName evidence="1">Uncharacterized protein</fullName>
    </submittedName>
</protein>
<name>A0A9Q4C7L8_9EURY</name>
<sequence length="135" mass="15272">MASARPKLVEEPSQAFSDWHRENLPETARMMDVDLCYYDADGVYLVGEVIHIRRGTLEDAGTDDYAVWSHKQDVLENLSARLGVPAVVVWKSPENDDEVAVKVLPNEDVRRMDADEYASMLKLARRRHREGGAST</sequence>
<dbReference type="Proteomes" id="UP001149411">
    <property type="component" value="Unassembled WGS sequence"/>
</dbReference>
<gene>
    <name evidence="1" type="ORF">EGH25_11085</name>
</gene>